<sequence>MDIRQLKAFVAVFEARSITTAAHRLFVTQPTLSVTIRQLEDELGAALFERLPRGVAVSEEARLLYPHARRMLAQAEALSKMFKQRQDCLPLRVGMDADVGRRQLEILLARIAETKPGILAEVVAGCDGDIRLAAEDARCEDELFLPLWEEDFVLAVPLQHALAAAASVELALLDEPDWVICPEHSSHQRLLDLHGGASPALAAAARAGNLRLAAHMAAAGMGIALLPASLVEENPALRAIALQGGTLTRRVGLCHPAQALALPAFQALRQNLAI</sequence>
<dbReference type="Proteomes" id="UP000237082">
    <property type="component" value="Unassembled WGS sequence"/>
</dbReference>
<dbReference type="SUPFAM" id="SSF53850">
    <property type="entry name" value="Periplasmic binding protein-like II"/>
    <property type="match status" value="1"/>
</dbReference>
<dbReference type="AlphaFoldDB" id="A0A2S5DAI4"/>
<dbReference type="InterPro" id="IPR005119">
    <property type="entry name" value="LysR_subst-bd"/>
</dbReference>
<dbReference type="GO" id="GO:0032993">
    <property type="term" value="C:protein-DNA complex"/>
    <property type="evidence" value="ECO:0007669"/>
    <property type="project" value="TreeGrafter"/>
</dbReference>
<dbReference type="PROSITE" id="PS50931">
    <property type="entry name" value="HTH_LYSR"/>
    <property type="match status" value="1"/>
</dbReference>
<dbReference type="Gene3D" id="3.40.190.10">
    <property type="entry name" value="Periplasmic binding protein-like II"/>
    <property type="match status" value="2"/>
</dbReference>
<dbReference type="InterPro" id="IPR000847">
    <property type="entry name" value="LysR_HTH_N"/>
</dbReference>
<dbReference type="RefSeq" id="WP_103904480.1">
    <property type="nucleotide sequence ID" value="NZ_PQWB01000175.1"/>
</dbReference>
<gene>
    <name evidence="7" type="ORF">C2I19_20760</name>
</gene>
<dbReference type="FunFam" id="1.10.10.10:FF:000001">
    <property type="entry name" value="LysR family transcriptional regulator"/>
    <property type="match status" value="1"/>
</dbReference>
<keyword evidence="8" id="KW-1185">Reference proteome</keyword>
<evidence type="ECO:0000259" key="6">
    <source>
        <dbReference type="PROSITE" id="PS50931"/>
    </source>
</evidence>
<keyword evidence="5" id="KW-0804">Transcription</keyword>
<organism evidence="7 8">
    <name type="scientific">Chromobacterium alticapitis</name>
    <dbReference type="NCBI Taxonomy" id="2073169"/>
    <lineage>
        <taxon>Bacteria</taxon>
        <taxon>Pseudomonadati</taxon>
        <taxon>Pseudomonadota</taxon>
        <taxon>Betaproteobacteria</taxon>
        <taxon>Neisseriales</taxon>
        <taxon>Chromobacteriaceae</taxon>
        <taxon>Chromobacterium</taxon>
    </lineage>
</organism>
<dbReference type="Gene3D" id="1.10.10.10">
    <property type="entry name" value="Winged helix-like DNA-binding domain superfamily/Winged helix DNA-binding domain"/>
    <property type="match status" value="1"/>
</dbReference>
<feature type="domain" description="HTH lysR-type" evidence="6">
    <location>
        <begin position="1"/>
        <end position="58"/>
    </location>
</feature>
<comment type="similarity">
    <text evidence="1">Belongs to the LysR transcriptional regulatory family.</text>
</comment>
<evidence type="ECO:0000313" key="8">
    <source>
        <dbReference type="Proteomes" id="UP000237082"/>
    </source>
</evidence>
<reference evidence="8" key="1">
    <citation type="submission" date="2018-02" db="EMBL/GenBank/DDBJ databases">
        <authorList>
            <person name="O'Hara-Hanley K."/>
            <person name="Soby S."/>
        </authorList>
    </citation>
    <scope>NUCLEOTIDE SEQUENCE [LARGE SCALE GENOMIC DNA]</scope>
    <source>
        <strain evidence="8">MWU14-2602</strain>
    </source>
</reference>
<dbReference type="SUPFAM" id="SSF46785">
    <property type="entry name" value="Winged helix' DNA-binding domain"/>
    <property type="match status" value="1"/>
</dbReference>
<evidence type="ECO:0000256" key="2">
    <source>
        <dbReference type="ARBA" id="ARBA00023015"/>
    </source>
</evidence>
<accession>A0A2S5DAI4</accession>
<name>A0A2S5DAI4_9NEIS</name>
<keyword evidence="4" id="KW-0010">Activator</keyword>
<dbReference type="InterPro" id="IPR036388">
    <property type="entry name" value="WH-like_DNA-bd_sf"/>
</dbReference>
<keyword evidence="3" id="KW-0238">DNA-binding</keyword>
<dbReference type="OrthoDB" id="9067838at2"/>
<comment type="caution">
    <text evidence="7">The sequence shown here is derived from an EMBL/GenBank/DDBJ whole genome shotgun (WGS) entry which is preliminary data.</text>
</comment>
<keyword evidence="2" id="KW-0805">Transcription regulation</keyword>
<dbReference type="PANTHER" id="PTHR30346">
    <property type="entry name" value="TRANSCRIPTIONAL DUAL REGULATOR HCAR-RELATED"/>
    <property type="match status" value="1"/>
</dbReference>
<dbReference type="EMBL" id="PQWB01000175">
    <property type="protein sequence ID" value="POZ60110.1"/>
    <property type="molecule type" value="Genomic_DNA"/>
</dbReference>
<evidence type="ECO:0000256" key="5">
    <source>
        <dbReference type="ARBA" id="ARBA00023163"/>
    </source>
</evidence>
<dbReference type="PANTHER" id="PTHR30346:SF26">
    <property type="entry name" value="HYDROGEN PEROXIDE-INDUCIBLE GENES ACTIVATOR"/>
    <property type="match status" value="1"/>
</dbReference>
<evidence type="ECO:0000256" key="3">
    <source>
        <dbReference type="ARBA" id="ARBA00023125"/>
    </source>
</evidence>
<protein>
    <submittedName>
        <fullName evidence="7">LysR family transcriptional regulator</fullName>
    </submittedName>
</protein>
<dbReference type="Pfam" id="PF00126">
    <property type="entry name" value="HTH_1"/>
    <property type="match status" value="1"/>
</dbReference>
<evidence type="ECO:0000256" key="4">
    <source>
        <dbReference type="ARBA" id="ARBA00023159"/>
    </source>
</evidence>
<dbReference type="GO" id="GO:0003677">
    <property type="term" value="F:DNA binding"/>
    <property type="evidence" value="ECO:0007669"/>
    <property type="project" value="UniProtKB-KW"/>
</dbReference>
<evidence type="ECO:0000256" key="1">
    <source>
        <dbReference type="ARBA" id="ARBA00009437"/>
    </source>
</evidence>
<dbReference type="Pfam" id="PF03466">
    <property type="entry name" value="LysR_substrate"/>
    <property type="match status" value="1"/>
</dbReference>
<dbReference type="InterPro" id="IPR036390">
    <property type="entry name" value="WH_DNA-bd_sf"/>
</dbReference>
<dbReference type="CDD" id="cd05466">
    <property type="entry name" value="PBP2_LTTR_substrate"/>
    <property type="match status" value="1"/>
</dbReference>
<evidence type="ECO:0000313" key="7">
    <source>
        <dbReference type="EMBL" id="POZ60110.1"/>
    </source>
</evidence>
<dbReference type="PRINTS" id="PR00039">
    <property type="entry name" value="HTHLYSR"/>
</dbReference>
<proteinExistence type="inferred from homology"/>
<dbReference type="GO" id="GO:0003700">
    <property type="term" value="F:DNA-binding transcription factor activity"/>
    <property type="evidence" value="ECO:0007669"/>
    <property type="project" value="InterPro"/>
</dbReference>